<dbReference type="SUPFAM" id="SSF50621">
    <property type="entry name" value="Alanine racemase C-terminal domain-like"/>
    <property type="match status" value="1"/>
</dbReference>
<feature type="domain" description="Orn/DAP/Arg decarboxylase 2 N-terminal" evidence="9">
    <location>
        <begin position="33"/>
        <end position="258"/>
    </location>
</feature>
<dbReference type="PRINTS" id="PR01182">
    <property type="entry name" value="ORNDCRBXLASE"/>
</dbReference>
<comment type="caution">
    <text evidence="10">The sequence shown here is derived from an EMBL/GenBank/DDBJ whole genome shotgun (WGS) entry which is preliminary data.</text>
</comment>
<dbReference type="PANTHER" id="PTHR11482">
    <property type="entry name" value="ARGININE/DIAMINOPIMELATE/ORNITHINE DECARBOXYLASE"/>
    <property type="match status" value="1"/>
</dbReference>
<name>A0A0W7WNI1_9RHOB</name>
<evidence type="ECO:0000313" key="11">
    <source>
        <dbReference type="Proteomes" id="UP000054396"/>
    </source>
</evidence>
<dbReference type="SUPFAM" id="SSF51419">
    <property type="entry name" value="PLP-binding barrel"/>
    <property type="match status" value="1"/>
</dbReference>
<keyword evidence="3 8" id="KW-0663">Pyridoxal phosphate</keyword>
<dbReference type="InterPro" id="IPR022653">
    <property type="entry name" value="De-COase2_pyr-phos_BS"/>
</dbReference>
<evidence type="ECO:0000256" key="3">
    <source>
        <dbReference type="ARBA" id="ARBA00022898"/>
    </source>
</evidence>
<comment type="pathway">
    <text evidence="5">Amine and polyamine biosynthesis; putrescine biosynthesis via L-ornithine pathway; putrescine from L-ornithine: step 1/1.</text>
</comment>
<keyword evidence="11" id="KW-1185">Reference proteome</keyword>
<dbReference type="InterPro" id="IPR000183">
    <property type="entry name" value="Orn/DAP/Arg_de-COase"/>
</dbReference>
<dbReference type="GO" id="GO:0033387">
    <property type="term" value="P:putrescine biosynthetic process from arginine, via ornithine"/>
    <property type="evidence" value="ECO:0007669"/>
    <property type="project" value="TreeGrafter"/>
</dbReference>
<dbReference type="RefSeq" id="WP_058861190.1">
    <property type="nucleotide sequence ID" value="NZ_LPXO01000002.1"/>
</dbReference>
<evidence type="ECO:0000256" key="2">
    <source>
        <dbReference type="ARBA" id="ARBA00008872"/>
    </source>
</evidence>
<dbReference type="GO" id="GO:0004586">
    <property type="term" value="F:ornithine decarboxylase activity"/>
    <property type="evidence" value="ECO:0007669"/>
    <property type="project" value="UniProtKB-EC"/>
</dbReference>
<comment type="cofactor">
    <cofactor evidence="1 8">
        <name>pyridoxal 5'-phosphate</name>
        <dbReference type="ChEBI" id="CHEBI:597326"/>
    </cofactor>
</comment>
<proteinExistence type="inferred from homology"/>
<evidence type="ECO:0000256" key="7">
    <source>
        <dbReference type="ARBA" id="ARBA00049127"/>
    </source>
</evidence>
<dbReference type="EMBL" id="LPXO01000002">
    <property type="protein sequence ID" value="KUF12071.1"/>
    <property type="molecule type" value="Genomic_DNA"/>
</dbReference>
<organism evidence="10 11">
    <name type="scientific">Pseudoponticoccus marisrubri</name>
    <dbReference type="NCBI Taxonomy" id="1685382"/>
    <lineage>
        <taxon>Bacteria</taxon>
        <taxon>Pseudomonadati</taxon>
        <taxon>Pseudomonadota</taxon>
        <taxon>Alphaproteobacteria</taxon>
        <taxon>Rhodobacterales</taxon>
        <taxon>Roseobacteraceae</taxon>
        <taxon>Pseudoponticoccus</taxon>
    </lineage>
</organism>
<dbReference type="STRING" id="1685382.AVJ23_05730"/>
<dbReference type="PANTHER" id="PTHR11482:SF6">
    <property type="entry name" value="ORNITHINE DECARBOXYLASE 1-RELATED"/>
    <property type="match status" value="1"/>
</dbReference>
<dbReference type="AlphaFoldDB" id="A0A0W7WNI1"/>
<evidence type="ECO:0000256" key="6">
    <source>
        <dbReference type="ARBA" id="ARBA00034138"/>
    </source>
</evidence>
<evidence type="ECO:0000259" key="9">
    <source>
        <dbReference type="Pfam" id="PF02784"/>
    </source>
</evidence>
<dbReference type="InterPro" id="IPR009006">
    <property type="entry name" value="Ala_racemase/Decarboxylase_C"/>
</dbReference>
<dbReference type="Gene3D" id="3.20.20.10">
    <property type="entry name" value="Alanine racemase"/>
    <property type="match status" value="1"/>
</dbReference>
<sequence length="372" mass="38937">MPFDSSFSDDPVAWLARMRPDEPVYFFSPARLRATAEAFLQGFPGQVTYAVKANPDPLVLDTLIGAGLDGFDVASPAEMALVQGRAPRARLNYHNPVRSAAEIAEARRRGVASWSVDRMGELDKLGDITGCEIAVRLALPVKGAVYDFGSKFGAPPELTVALLRAVAARGGFPAITFHPGTQCEDPAAWASYIAAAAGLAGQAGVTLVSLNVGGGFPAHRHGTAPDLSRIFDTIRAAARAAFDPVPPLVCEPGRGLVAEAFTLALRVRAAGDGAVFLNDGIYGGLSEWRDLGPASRITVLAPDGQARGGPVQPMTVFGPTCDSLDRLSDRVALPASLAEGDYLLFAASGAYAAALSTSFNGYGARRIVTVLR</sequence>
<comment type="catalytic activity">
    <reaction evidence="7">
        <text>L-ornithine + H(+) = putrescine + CO2</text>
        <dbReference type="Rhea" id="RHEA:22964"/>
        <dbReference type="ChEBI" id="CHEBI:15378"/>
        <dbReference type="ChEBI" id="CHEBI:16526"/>
        <dbReference type="ChEBI" id="CHEBI:46911"/>
        <dbReference type="ChEBI" id="CHEBI:326268"/>
        <dbReference type="EC" id="4.1.1.17"/>
    </reaction>
</comment>
<dbReference type="Gene3D" id="2.40.37.10">
    <property type="entry name" value="Lyase, Ornithine Decarboxylase, Chain A, domain 1"/>
    <property type="match status" value="1"/>
</dbReference>
<dbReference type="InterPro" id="IPR022644">
    <property type="entry name" value="De-COase2_N"/>
</dbReference>
<dbReference type="Pfam" id="PF02784">
    <property type="entry name" value="Orn_Arg_deC_N"/>
    <property type="match status" value="1"/>
</dbReference>
<feature type="modified residue" description="N6-(pyridoxal phosphate)lysine" evidence="8">
    <location>
        <position position="52"/>
    </location>
</feature>
<evidence type="ECO:0000256" key="4">
    <source>
        <dbReference type="ARBA" id="ARBA00023239"/>
    </source>
</evidence>
<dbReference type="EC" id="4.1.1.17" evidence="6"/>
<keyword evidence="4" id="KW-0456">Lyase</keyword>
<dbReference type="InterPro" id="IPR002433">
    <property type="entry name" value="Orn_de-COase"/>
</dbReference>
<dbReference type="Proteomes" id="UP000054396">
    <property type="component" value="Unassembled WGS sequence"/>
</dbReference>
<dbReference type="OrthoDB" id="9802147at2"/>
<feature type="active site" description="Proton donor" evidence="8">
    <location>
        <position position="321"/>
    </location>
</feature>
<evidence type="ECO:0000313" key="10">
    <source>
        <dbReference type="EMBL" id="KUF12071.1"/>
    </source>
</evidence>
<gene>
    <name evidence="10" type="ORF">AVJ23_05730</name>
</gene>
<evidence type="ECO:0000256" key="8">
    <source>
        <dbReference type="PIRSR" id="PIRSR600183-50"/>
    </source>
</evidence>
<evidence type="ECO:0000256" key="1">
    <source>
        <dbReference type="ARBA" id="ARBA00001933"/>
    </source>
</evidence>
<dbReference type="PRINTS" id="PR01179">
    <property type="entry name" value="ODADCRBXLASE"/>
</dbReference>
<accession>A0A0W7WNI1</accession>
<reference evidence="10 11" key="1">
    <citation type="submission" date="2015-12" db="EMBL/GenBank/DDBJ databases">
        <authorList>
            <person name="Shamseldin A."/>
            <person name="Moawad H."/>
            <person name="Abd El-Rahim W.M."/>
            <person name="Sadowsky M.J."/>
        </authorList>
    </citation>
    <scope>NUCLEOTIDE SEQUENCE [LARGE SCALE GENOMIC DNA]</scope>
    <source>
        <strain evidence="10 11">SJ5A-1</strain>
    </source>
</reference>
<evidence type="ECO:0000256" key="5">
    <source>
        <dbReference type="ARBA" id="ARBA00034115"/>
    </source>
</evidence>
<protein>
    <recommendedName>
        <fullName evidence="6">ornithine decarboxylase</fullName>
        <ecNumber evidence="6">4.1.1.17</ecNumber>
    </recommendedName>
</protein>
<dbReference type="InterPro" id="IPR029066">
    <property type="entry name" value="PLP-binding_barrel"/>
</dbReference>
<comment type="similarity">
    <text evidence="2">Belongs to the Orn/Lys/Arg decarboxylase class-II family.</text>
</comment>
<dbReference type="PROSITE" id="PS00878">
    <property type="entry name" value="ODR_DC_2_1"/>
    <property type="match status" value="1"/>
</dbReference>
<dbReference type="GO" id="GO:0005737">
    <property type="term" value="C:cytoplasm"/>
    <property type="evidence" value="ECO:0007669"/>
    <property type="project" value="TreeGrafter"/>
</dbReference>